<evidence type="ECO:0000256" key="10">
    <source>
        <dbReference type="ARBA" id="ARBA00038367"/>
    </source>
</evidence>
<evidence type="ECO:0000313" key="19">
    <source>
        <dbReference type="Proteomes" id="UP000317093"/>
    </source>
</evidence>
<dbReference type="NCBIfam" id="NF006873">
    <property type="entry name" value="PRK09369.1"/>
    <property type="match status" value="1"/>
</dbReference>
<dbReference type="OrthoDB" id="9803760at2"/>
<dbReference type="InterPro" id="IPR050068">
    <property type="entry name" value="MurA_subfamily"/>
</dbReference>
<organism evidence="18 19">
    <name type="scientific">Kolteria novifilia</name>
    <dbReference type="NCBI Taxonomy" id="2527975"/>
    <lineage>
        <taxon>Bacteria</taxon>
        <taxon>Pseudomonadati</taxon>
        <taxon>Planctomycetota</taxon>
        <taxon>Planctomycetia</taxon>
        <taxon>Kolteriales</taxon>
        <taxon>Kolteriaceae</taxon>
        <taxon>Kolteria</taxon>
    </lineage>
</organism>
<dbReference type="GO" id="GO:0005737">
    <property type="term" value="C:cytoplasm"/>
    <property type="evidence" value="ECO:0007669"/>
    <property type="project" value="UniProtKB-SubCell"/>
</dbReference>
<dbReference type="EC" id="2.5.1.7" evidence="11"/>
<evidence type="ECO:0000256" key="15">
    <source>
        <dbReference type="ARBA" id="ARBA00047527"/>
    </source>
</evidence>
<protein>
    <recommendedName>
        <fullName evidence="12">UDP-N-acetylglucosamine 1-carboxyvinyltransferase</fullName>
        <ecNumber evidence="11">2.5.1.7</ecNumber>
    </recommendedName>
    <alternativeName>
        <fullName evidence="13">Enoylpyruvate transferase</fullName>
    </alternativeName>
    <alternativeName>
        <fullName evidence="14">UDP-N-acetylglucosamine enolpyruvyl transferase</fullName>
    </alternativeName>
</protein>
<feature type="domain" description="Enolpyruvate transferase" evidence="17">
    <location>
        <begin position="30"/>
        <end position="427"/>
    </location>
</feature>
<dbReference type="GO" id="GO:0008760">
    <property type="term" value="F:UDP-N-acetylglucosamine 1-carboxyvinyltransferase activity"/>
    <property type="evidence" value="ECO:0007669"/>
    <property type="project" value="UniProtKB-EC"/>
</dbReference>
<keyword evidence="19" id="KW-1185">Reference proteome</keyword>
<comment type="subcellular location">
    <subcellularLocation>
        <location evidence="1">Cytoplasm</location>
    </subcellularLocation>
</comment>
<evidence type="ECO:0000256" key="13">
    <source>
        <dbReference type="ARBA" id="ARBA00042443"/>
    </source>
</evidence>
<evidence type="ECO:0000256" key="3">
    <source>
        <dbReference type="ARBA" id="ARBA00022490"/>
    </source>
</evidence>
<evidence type="ECO:0000256" key="11">
    <source>
        <dbReference type="ARBA" id="ARBA00039108"/>
    </source>
</evidence>
<dbReference type="PANTHER" id="PTHR43783">
    <property type="entry name" value="UDP-N-ACETYLGLUCOSAMINE 1-CARBOXYVINYLTRANSFERASE"/>
    <property type="match status" value="1"/>
</dbReference>
<comment type="pathway">
    <text evidence="2">Cell wall biogenesis; peptidoglycan biosynthesis.</text>
</comment>
<proteinExistence type="inferred from homology"/>
<keyword evidence="8" id="KW-0131">Cell cycle</keyword>
<dbReference type="EMBL" id="CP036279">
    <property type="protein sequence ID" value="QDU63977.1"/>
    <property type="molecule type" value="Genomic_DNA"/>
</dbReference>
<dbReference type="AlphaFoldDB" id="A0A518BAK8"/>
<dbReference type="PANTHER" id="PTHR43783:SF1">
    <property type="entry name" value="UDP-N-ACETYLGLUCOSAMINE 1-CARBOXYVINYLTRANSFERASE"/>
    <property type="match status" value="1"/>
</dbReference>
<keyword evidence="7" id="KW-0573">Peptidoglycan synthesis</keyword>
<name>A0A518BAK8_9BACT</name>
<dbReference type="GO" id="GO:0008360">
    <property type="term" value="P:regulation of cell shape"/>
    <property type="evidence" value="ECO:0007669"/>
    <property type="project" value="UniProtKB-KW"/>
</dbReference>
<evidence type="ECO:0000313" key="18">
    <source>
        <dbReference type="EMBL" id="QDU63977.1"/>
    </source>
</evidence>
<dbReference type="Gene3D" id="3.65.10.10">
    <property type="entry name" value="Enolpyruvate transferase domain"/>
    <property type="match status" value="2"/>
</dbReference>
<evidence type="ECO:0000259" key="17">
    <source>
        <dbReference type="Pfam" id="PF00275"/>
    </source>
</evidence>
<dbReference type="GO" id="GO:0051301">
    <property type="term" value="P:cell division"/>
    <property type="evidence" value="ECO:0007669"/>
    <property type="project" value="UniProtKB-KW"/>
</dbReference>
<evidence type="ECO:0000256" key="4">
    <source>
        <dbReference type="ARBA" id="ARBA00022618"/>
    </source>
</evidence>
<evidence type="ECO:0000256" key="7">
    <source>
        <dbReference type="ARBA" id="ARBA00022984"/>
    </source>
</evidence>
<dbReference type="GO" id="GO:0009252">
    <property type="term" value="P:peptidoglycan biosynthetic process"/>
    <property type="evidence" value="ECO:0007669"/>
    <property type="project" value="UniProtKB-KW"/>
</dbReference>
<keyword evidence="4" id="KW-0132">Cell division</keyword>
<evidence type="ECO:0000256" key="16">
    <source>
        <dbReference type="SAM" id="MobiDB-lite"/>
    </source>
</evidence>
<dbReference type="SUPFAM" id="SSF55205">
    <property type="entry name" value="EPT/RTPC-like"/>
    <property type="match status" value="1"/>
</dbReference>
<dbReference type="RefSeq" id="WP_145261848.1">
    <property type="nucleotide sequence ID" value="NZ_CP036279.1"/>
</dbReference>
<gene>
    <name evidence="18" type="primary">murA</name>
    <name evidence="18" type="ORF">Pan216_48580</name>
</gene>
<evidence type="ECO:0000256" key="8">
    <source>
        <dbReference type="ARBA" id="ARBA00023306"/>
    </source>
</evidence>
<comment type="similarity">
    <text evidence="10">Belongs to the EPSP synthase family. MurA subfamily.</text>
</comment>
<evidence type="ECO:0000256" key="12">
    <source>
        <dbReference type="ARBA" id="ARBA00039754"/>
    </source>
</evidence>
<keyword evidence="6" id="KW-0133">Cell shape</keyword>
<comment type="catalytic activity">
    <reaction evidence="15">
        <text>phosphoenolpyruvate + UDP-N-acetyl-alpha-D-glucosamine = UDP-N-acetyl-3-O-(1-carboxyvinyl)-alpha-D-glucosamine + phosphate</text>
        <dbReference type="Rhea" id="RHEA:18681"/>
        <dbReference type="ChEBI" id="CHEBI:43474"/>
        <dbReference type="ChEBI" id="CHEBI:57705"/>
        <dbReference type="ChEBI" id="CHEBI:58702"/>
        <dbReference type="ChEBI" id="CHEBI:68483"/>
        <dbReference type="EC" id="2.5.1.7"/>
    </reaction>
</comment>
<keyword evidence="3" id="KW-0963">Cytoplasm</keyword>
<feature type="region of interest" description="Disordered" evidence="16">
    <location>
        <begin position="1"/>
        <end position="20"/>
    </location>
</feature>
<dbReference type="InterPro" id="IPR036968">
    <property type="entry name" value="Enolpyruvate_Tfrase_sf"/>
</dbReference>
<keyword evidence="9" id="KW-0961">Cell wall biogenesis/degradation</keyword>
<evidence type="ECO:0000256" key="2">
    <source>
        <dbReference type="ARBA" id="ARBA00004752"/>
    </source>
</evidence>
<reference evidence="18 19" key="1">
    <citation type="submission" date="2019-02" db="EMBL/GenBank/DDBJ databases">
        <title>Deep-cultivation of Planctomycetes and their phenomic and genomic characterization uncovers novel biology.</title>
        <authorList>
            <person name="Wiegand S."/>
            <person name="Jogler M."/>
            <person name="Boedeker C."/>
            <person name="Pinto D."/>
            <person name="Vollmers J."/>
            <person name="Rivas-Marin E."/>
            <person name="Kohn T."/>
            <person name="Peeters S.H."/>
            <person name="Heuer A."/>
            <person name="Rast P."/>
            <person name="Oberbeckmann S."/>
            <person name="Bunk B."/>
            <person name="Jeske O."/>
            <person name="Meyerdierks A."/>
            <person name="Storesund J.E."/>
            <person name="Kallscheuer N."/>
            <person name="Luecker S."/>
            <person name="Lage O.M."/>
            <person name="Pohl T."/>
            <person name="Merkel B.J."/>
            <person name="Hornburger P."/>
            <person name="Mueller R.-W."/>
            <person name="Bruemmer F."/>
            <person name="Labrenz M."/>
            <person name="Spormann A.M."/>
            <person name="Op den Camp H."/>
            <person name="Overmann J."/>
            <person name="Amann R."/>
            <person name="Jetten M.S.M."/>
            <person name="Mascher T."/>
            <person name="Medema M.H."/>
            <person name="Devos D.P."/>
            <person name="Kaster A.-K."/>
            <person name="Ovreas L."/>
            <person name="Rohde M."/>
            <person name="Galperin M.Y."/>
            <person name="Jogler C."/>
        </authorList>
    </citation>
    <scope>NUCLEOTIDE SEQUENCE [LARGE SCALE GENOMIC DNA]</scope>
    <source>
        <strain evidence="18 19">Pan216</strain>
    </source>
</reference>
<sequence>MNAEQSAITVPPSHETPAGGDVLLVSPNGPPRGELTIDGAKNSALPLMAAALLVEEGITVLERVPAVDDIFTMMQLLRQLGVAIDEDWRGKRLVLDATELVSDEPDLHATRSLRGSVMLMAPLLARLGSFRLGHPGGCALGTRGIDIHLRCLRRLGARIDDDESGLVGRAERLVGQDLLLDLPTHTGTQQLVLAAVSAQGVTRLHNASQEPEVTRLCHALVRMGARIGGIGTSLLTIEGPTRLRGETVRCCRSRLETGLFAMAGALPGADLILRKASPEANPVLVHLRGMGATIDWVDAETLSVRAPRRLHAESIRTWSYPGFPTDNQPPLTTLATQAHGRTTIHETMYESRFAHVDELRGMGASILVDGNEAVVQGPTRLRGEVVSSNDLQSGAALLLAGLAAEGETVIRHGGTLHRGYADLPERLAGLGCRSRLDAEAFEPMDWR</sequence>
<dbReference type="InterPro" id="IPR013792">
    <property type="entry name" value="RNA3'P_cycl/enolpyr_Trfase_a/b"/>
</dbReference>
<dbReference type="Pfam" id="PF00275">
    <property type="entry name" value="EPSP_synthase"/>
    <property type="match status" value="1"/>
</dbReference>
<evidence type="ECO:0000256" key="5">
    <source>
        <dbReference type="ARBA" id="ARBA00022679"/>
    </source>
</evidence>
<evidence type="ECO:0000256" key="9">
    <source>
        <dbReference type="ARBA" id="ARBA00023316"/>
    </source>
</evidence>
<evidence type="ECO:0000256" key="14">
    <source>
        <dbReference type="ARBA" id="ARBA00042842"/>
    </source>
</evidence>
<keyword evidence="5 18" id="KW-0808">Transferase</keyword>
<dbReference type="Proteomes" id="UP000317093">
    <property type="component" value="Chromosome"/>
</dbReference>
<accession>A0A518BAK8</accession>
<dbReference type="GO" id="GO:0071555">
    <property type="term" value="P:cell wall organization"/>
    <property type="evidence" value="ECO:0007669"/>
    <property type="project" value="UniProtKB-KW"/>
</dbReference>
<dbReference type="KEGG" id="knv:Pan216_48580"/>
<evidence type="ECO:0000256" key="6">
    <source>
        <dbReference type="ARBA" id="ARBA00022960"/>
    </source>
</evidence>
<dbReference type="InterPro" id="IPR001986">
    <property type="entry name" value="Enolpyruvate_Tfrase_dom"/>
</dbReference>
<evidence type="ECO:0000256" key="1">
    <source>
        <dbReference type="ARBA" id="ARBA00004496"/>
    </source>
</evidence>